<evidence type="ECO:0000256" key="1">
    <source>
        <dbReference type="SAM" id="MobiDB-lite"/>
    </source>
</evidence>
<proteinExistence type="predicted"/>
<keyword evidence="3" id="KW-1185">Reference proteome</keyword>
<gene>
    <name evidence="2" type="ORF">Poli38472_012673</name>
</gene>
<dbReference type="EMBL" id="SPLM01000076">
    <property type="protein sequence ID" value="TMW61482.1"/>
    <property type="molecule type" value="Genomic_DNA"/>
</dbReference>
<reference evidence="2" key="1">
    <citation type="submission" date="2019-03" db="EMBL/GenBank/DDBJ databases">
        <title>Long read genome sequence of the mycoparasitic Pythium oligandrum ATCC 38472 isolated from sugarbeet rhizosphere.</title>
        <authorList>
            <person name="Gaulin E."/>
        </authorList>
    </citation>
    <scope>NUCLEOTIDE SEQUENCE</scope>
    <source>
        <strain evidence="2">ATCC 38472_TT</strain>
    </source>
</reference>
<evidence type="ECO:0000313" key="2">
    <source>
        <dbReference type="EMBL" id="TMW61482.1"/>
    </source>
</evidence>
<accession>A0A8K1CG12</accession>
<evidence type="ECO:0000313" key="3">
    <source>
        <dbReference type="Proteomes" id="UP000794436"/>
    </source>
</evidence>
<organism evidence="2 3">
    <name type="scientific">Pythium oligandrum</name>
    <name type="common">Mycoparasitic fungus</name>
    <dbReference type="NCBI Taxonomy" id="41045"/>
    <lineage>
        <taxon>Eukaryota</taxon>
        <taxon>Sar</taxon>
        <taxon>Stramenopiles</taxon>
        <taxon>Oomycota</taxon>
        <taxon>Peronosporomycetes</taxon>
        <taxon>Pythiales</taxon>
        <taxon>Pythiaceae</taxon>
        <taxon>Pythium</taxon>
    </lineage>
</organism>
<dbReference type="OrthoDB" id="164749at2759"/>
<comment type="caution">
    <text evidence="2">The sequence shown here is derived from an EMBL/GenBank/DDBJ whole genome shotgun (WGS) entry which is preliminary data.</text>
</comment>
<name>A0A8K1CG12_PYTOL</name>
<dbReference type="Proteomes" id="UP000794436">
    <property type="component" value="Unassembled WGS sequence"/>
</dbReference>
<dbReference type="AlphaFoldDB" id="A0A8K1CG12"/>
<feature type="region of interest" description="Disordered" evidence="1">
    <location>
        <begin position="586"/>
        <end position="613"/>
    </location>
</feature>
<protein>
    <submittedName>
        <fullName evidence="2">Uncharacterized protein</fullName>
    </submittedName>
</protein>
<sequence length="680" mass="76662">MEDFYQYVGRYEDAGGASQLLDQEKLYVYSSPRECAIDRCGELPVGAYFACSELLYYEDQCWMKTRRGYFSNTKQNGYLRVECDWSDQLAAKQRRCAAFYRPRRFKNLRQLPKFPAFLCARERITLSRIPSFQTSTSSSSAHLDRQLPAASVFQATECRFNDDFTQLALKITSPFGVAGWIHVSYHETLVEVDDPRKPLDGPVYVQNIAPRAGKWMGELPVRGIPTLQAPRLGNLASFQIATAVERKLVKDHVWLRLEGFQSSSSENNQEGGNTEPIVDAWIVEHHANTGERVTVPWGADDIHDRALNRDDYEERYYRNIYGRRALPLRKAARLDSEVVGELSPGAVVISTRRVLNDRGQVWIRVALASSAISNQDEDTDKRDVEYGYAIQSSAKTNVCMLQEIPTPGKMTPKQYFQLVLRSDSSSDAKKASLHAKTDGSPATEVMVDATRLGAFAEPSTKAKTLFYIKNRAIVSAIGSIYNSEQKTMWLQVLREDVDPVLIEEKKLLPHEQREESSGDGARQYVVYVPVCHPEPSRAHEVVMFGVGRELQKTTNPSKVEAERKQAGARVVFSGRASKLFGSQLLRPSTTDIAPPSPLKPLSDSPVASAAGEDQAQHLKEEIDEWQRLSAQQSLVSVKQYFYVAGGMLASCFQRPCRPCLQQRQAQQMYARLDQDEEDER</sequence>